<accession>A0ACC1KDK1</accession>
<feature type="non-terminal residue" evidence="1">
    <location>
        <position position="63"/>
    </location>
</feature>
<gene>
    <name evidence="1" type="ORF">GGI18_002996</name>
</gene>
<sequence>MDSGSGLPAFEELPPVFQARIRDIQQEFMDGDITQKGYDKRMEKIAQDYQSTASAAQEMSGVP</sequence>
<protein>
    <submittedName>
        <fullName evidence="1">Uncharacterized protein</fullName>
    </submittedName>
</protein>
<keyword evidence="2" id="KW-1185">Reference proteome</keyword>
<name>A0ACC1KDK1_9FUNG</name>
<reference evidence="1" key="1">
    <citation type="submission" date="2022-07" db="EMBL/GenBank/DDBJ databases">
        <title>Phylogenomic reconstructions and comparative analyses of Kickxellomycotina fungi.</title>
        <authorList>
            <person name="Reynolds N.K."/>
            <person name="Stajich J.E."/>
            <person name="Barry K."/>
            <person name="Grigoriev I.V."/>
            <person name="Crous P."/>
            <person name="Smith M.E."/>
        </authorList>
    </citation>
    <scope>NUCLEOTIDE SEQUENCE</scope>
    <source>
        <strain evidence="1">BCRC 34191</strain>
    </source>
</reference>
<proteinExistence type="predicted"/>
<dbReference type="EMBL" id="JANBUK010000880">
    <property type="protein sequence ID" value="KAJ2788366.1"/>
    <property type="molecule type" value="Genomic_DNA"/>
</dbReference>
<evidence type="ECO:0000313" key="1">
    <source>
        <dbReference type="EMBL" id="KAJ2788366.1"/>
    </source>
</evidence>
<dbReference type="Proteomes" id="UP001140066">
    <property type="component" value="Unassembled WGS sequence"/>
</dbReference>
<evidence type="ECO:0000313" key="2">
    <source>
        <dbReference type="Proteomes" id="UP001140066"/>
    </source>
</evidence>
<organism evidence="1 2">
    <name type="scientific">Coemansia linderi</name>
    <dbReference type="NCBI Taxonomy" id="2663919"/>
    <lineage>
        <taxon>Eukaryota</taxon>
        <taxon>Fungi</taxon>
        <taxon>Fungi incertae sedis</taxon>
        <taxon>Zoopagomycota</taxon>
        <taxon>Kickxellomycotina</taxon>
        <taxon>Kickxellomycetes</taxon>
        <taxon>Kickxellales</taxon>
        <taxon>Kickxellaceae</taxon>
        <taxon>Coemansia</taxon>
    </lineage>
</organism>
<comment type="caution">
    <text evidence="1">The sequence shown here is derived from an EMBL/GenBank/DDBJ whole genome shotgun (WGS) entry which is preliminary data.</text>
</comment>